<dbReference type="GO" id="GO:0016787">
    <property type="term" value="F:hydrolase activity"/>
    <property type="evidence" value="ECO:0007669"/>
    <property type="project" value="UniProtKB-KW"/>
</dbReference>
<evidence type="ECO:0000256" key="1">
    <source>
        <dbReference type="ARBA" id="ARBA00022801"/>
    </source>
</evidence>
<reference evidence="3" key="1">
    <citation type="submission" date="2022-10" db="EMBL/GenBank/DDBJ databases">
        <title>Vagococcus sp. isolated from poultry meat.</title>
        <authorList>
            <person name="Johansson P."/>
            <person name="Bjorkroth J."/>
        </authorList>
    </citation>
    <scope>NUCLEOTIDE SEQUENCE</scope>
    <source>
        <strain evidence="3">STAA11</strain>
    </source>
</reference>
<dbReference type="InterPro" id="IPR036514">
    <property type="entry name" value="SGNH_hydro_sf"/>
</dbReference>
<feature type="domain" description="Sialate O-acetylesterase" evidence="2">
    <location>
        <begin position="3"/>
        <end position="223"/>
    </location>
</feature>
<dbReference type="InterPro" id="IPR005181">
    <property type="entry name" value="SASA"/>
</dbReference>
<name>A0AAF0CVW0_9ENTE</name>
<proteinExistence type="predicted"/>
<dbReference type="PANTHER" id="PTHR31988:SF19">
    <property type="entry name" value="9-O-ACETYL-N-ACETYLNEURAMINIC ACID DEACETYLASE-RELATED"/>
    <property type="match status" value="1"/>
</dbReference>
<evidence type="ECO:0000313" key="3">
    <source>
        <dbReference type="EMBL" id="WEG73955.1"/>
    </source>
</evidence>
<protein>
    <submittedName>
        <fullName evidence="3">Sialate O-acetylesterase</fullName>
    </submittedName>
</protein>
<keyword evidence="4" id="KW-1185">Reference proteome</keyword>
<evidence type="ECO:0000259" key="2">
    <source>
        <dbReference type="Pfam" id="PF03629"/>
    </source>
</evidence>
<organism evidence="3 4">
    <name type="scientific">Vagococcus intermedius</name>
    <dbReference type="NCBI Taxonomy" id="2991418"/>
    <lineage>
        <taxon>Bacteria</taxon>
        <taxon>Bacillati</taxon>
        <taxon>Bacillota</taxon>
        <taxon>Bacilli</taxon>
        <taxon>Lactobacillales</taxon>
        <taxon>Enterococcaceae</taxon>
        <taxon>Vagococcus</taxon>
    </lineage>
</organism>
<dbReference type="AlphaFoldDB" id="A0AAF0CVW0"/>
<dbReference type="PANTHER" id="PTHR31988">
    <property type="entry name" value="ESTERASE, PUTATIVE (DUF303)-RELATED"/>
    <property type="match status" value="1"/>
</dbReference>
<evidence type="ECO:0000313" key="4">
    <source>
        <dbReference type="Proteomes" id="UP001179647"/>
    </source>
</evidence>
<dbReference type="Gene3D" id="3.40.50.1110">
    <property type="entry name" value="SGNH hydrolase"/>
    <property type="match status" value="1"/>
</dbReference>
<gene>
    <name evidence="3" type="ORF">OL234_03320</name>
</gene>
<dbReference type="SUPFAM" id="SSF52266">
    <property type="entry name" value="SGNH hydrolase"/>
    <property type="match status" value="1"/>
</dbReference>
<sequence>MKSFLMLGQSNMAGRGFINEVPRICNEKIKMLRNGRWQLMAEPINYDREVAGVGLASSFALSWVSDHPTEEIGLIPCAEGGSSLDEWAVEGPLYQHALCQAKLALAESDLAGILWHQGESDSYHGLWETYYQKLLTIITALRADLNVPEIPVIIGGLGDYLGKVGFGQHCLEFKNVSKELKRFAEEQDNCYFVSAVKLTANPDGIHLDAISQRKFGLRYYEAFKRSEHILSPLESEKNSLVLDEDRPKTINERLYLASYELAMGQITYLDFEQTLAQVQKPKEREAK</sequence>
<dbReference type="Gene3D" id="6.10.170.10">
    <property type="match status" value="1"/>
</dbReference>
<dbReference type="Proteomes" id="UP001179647">
    <property type="component" value="Chromosome"/>
</dbReference>
<dbReference type="RefSeq" id="WP_275469754.1">
    <property type="nucleotide sequence ID" value="NZ_CP110232.1"/>
</dbReference>
<dbReference type="InterPro" id="IPR052940">
    <property type="entry name" value="Carb_Esterase_6"/>
</dbReference>
<dbReference type="Pfam" id="PF03629">
    <property type="entry name" value="SASA"/>
    <property type="match status" value="1"/>
</dbReference>
<accession>A0AAF0CVW0</accession>
<dbReference type="EMBL" id="CP110232">
    <property type="protein sequence ID" value="WEG73955.1"/>
    <property type="molecule type" value="Genomic_DNA"/>
</dbReference>
<keyword evidence="1" id="KW-0378">Hydrolase</keyword>
<dbReference type="KEGG" id="vie:OL234_03320"/>